<dbReference type="SUPFAM" id="SSF159709">
    <property type="entry name" value="PhnH-like"/>
    <property type="match status" value="1"/>
</dbReference>
<dbReference type="EC" id="2.7.8.37" evidence="2"/>
<evidence type="ECO:0000256" key="1">
    <source>
        <dbReference type="SAM" id="MobiDB-lite"/>
    </source>
</evidence>
<dbReference type="AlphaFoldDB" id="A0A927MUR1"/>
<sequence>MTGTQTLGERARAIRLNPSAAQRVFDQLLDSLARPGTLAQLEFPPGVPPASLPAVALADVEVRVAVLEDGAGWADPVYAVTGAPPATAAEADMVVALRPVTAKEVTTLRRGTAYAPEDGARLVIAVERLDAETGPLRLALSGPGVPGERTVAVTGLDNTVVTALARVNSDFPAGVDVHLVAADGVLVSVPRSVRIRIAEPTESAHDTAQEMAHETAQERKVL</sequence>
<evidence type="ECO:0000313" key="2">
    <source>
        <dbReference type="EMBL" id="MBE1607265.1"/>
    </source>
</evidence>
<keyword evidence="2" id="KW-0808">Transferase</keyword>
<accession>A0A927MUR1</accession>
<organism evidence="2 3">
    <name type="scientific">Actinopolymorpha pittospori</name>
    <dbReference type="NCBI Taxonomy" id="648752"/>
    <lineage>
        <taxon>Bacteria</taxon>
        <taxon>Bacillati</taxon>
        <taxon>Actinomycetota</taxon>
        <taxon>Actinomycetes</taxon>
        <taxon>Propionibacteriales</taxon>
        <taxon>Actinopolymorphaceae</taxon>
        <taxon>Actinopolymorpha</taxon>
    </lineage>
</organism>
<keyword evidence="3" id="KW-1185">Reference proteome</keyword>
<protein>
    <submittedName>
        <fullName evidence="2">Alpha-D-ribose 1-methylphosphonate 5-triphosphate synthase subunit PhnH</fullName>
        <ecNumber evidence="2">2.7.8.37</ecNumber>
    </submittedName>
</protein>
<feature type="region of interest" description="Disordered" evidence="1">
    <location>
        <begin position="200"/>
        <end position="222"/>
    </location>
</feature>
<dbReference type="GO" id="GO:0019634">
    <property type="term" value="P:organic phosphonate metabolic process"/>
    <property type="evidence" value="ECO:0007669"/>
    <property type="project" value="InterPro"/>
</dbReference>
<gene>
    <name evidence="2" type="ORF">HEB94_004113</name>
</gene>
<reference evidence="2" key="1">
    <citation type="submission" date="2020-10" db="EMBL/GenBank/DDBJ databases">
        <title>Sequencing the genomes of 1000 actinobacteria strains.</title>
        <authorList>
            <person name="Klenk H.-P."/>
        </authorList>
    </citation>
    <scope>NUCLEOTIDE SEQUENCE</scope>
    <source>
        <strain evidence="2">DSM 45354</strain>
    </source>
</reference>
<dbReference type="Gene3D" id="3.40.50.11310">
    <property type="entry name" value="Bacterial phosphonate metabolism protein PhnH"/>
    <property type="match status" value="1"/>
</dbReference>
<dbReference type="NCBIfam" id="TIGR03292">
    <property type="entry name" value="PhnH_redo"/>
    <property type="match status" value="1"/>
</dbReference>
<dbReference type="GO" id="GO:0061693">
    <property type="term" value="F:alpha-D-ribose 1-methylphosphonate 5-triphosphate synthase activity"/>
    <property type="evidence" value="ECO:0007669"/>
    <property type="project" value="UniProtKB-EC"/>
</dbReference>
<proteinExistence type="predicted"/>
<name>A0A927MUR1_9ACTN</name>
<dbReference type="Pfam" id="PF05845">
    <property type="entry name" value="PhnH"/>
    <property type="match status" value="1"/>
</dbReference>
<evidence type="ECO:0000313" key="3">
    <source>
        <dbReference type="Proteomes" id="UP000638648"/>
    </source>
</evidence>
<dbReference type="InterPro" id="IPR008772">
    <property type="entry name" value="Phosphonate_metab_PhnH"/>
</dbReference>
<dbReference type="Proteomes" id="UP000638648">
    <property type="component" value="Unassembled WGS sequence"/>
</dbReference>
<comment type="caution">
    <text evidence="2">The sequence shown here is derived from an EMBL/GenBank/DDBJ whole genome shotgun (WGS) entry which is preliminary data.</text>
</comment>
<dbReference type="RefSeq" id="WP_192751237.1">
    <property type="nucleotide sequence ID" value="NZ_BAABJL010000122.1"/>
</dbReference>
<dbReference type="EMBL" id="JADBEM010000001">
    <property type="protein sequence ID" value="MBE1607265.1"/>
    <property type="molecule type" value="Genomic_DNA"/>
</dbReference>
<dbReference type="InterPro" id="IPR038058">
    <property type="entry name" value="PhnH-like_sp"/>
</dbReference>